<dbReference type="Proteomes" id="UP000270025">
    <property type="component" value="Chromosome"/>
</dbReference>
<dbReference type="EMBL" id="LR134266">
    <property type="protein sequence ID" value="VED67985.1"/>
    <property type="molecule type" value="Genomic_DNA"/>
</dbReference>
<organism evidence="1 2">
    <name type="scientific">Streptococcus viridans</name>
    <dbReference type="NCBI Taxonomy" id="78535"/>
    <lineage>
        <taxon>Bacteria</taxon>
        <taxon>Bacillati</taxon>
        <taxon>Bacillota</taxon>
        <taxon>Bacilli</taxon>
        <taxon>Lactobacillales</taxon>
        <taxon>Streptococcaceae</taxon>
        <taxon>Streptococcus</taxon>
    </lineage>
</organism>
<evidence type="ECO:0000313" key="2">
    <source>
        <dbReference type="Proteomes" id="UP000270025"/>
    </source>
</evidence>
<evidence type="ECO:0000313" key="1">
    <source>
        <dbReference type="EMBL" id="VED67985.1"/>
    </source>
</evidence>
<accession>A0A3S5DZA3</accession>
<sequence>MFFIKFSQAFLGFSDVVFITSGTKESDLYKKTVVTMQLLPSKIVYYDENISENMLMNANQTDERTAFLLHLL</sequence>
<protein>
    <submittedName>
        <fullName evidence="1">Uncharacterized protein</fullName>
    </submittedName>
</protein>
<dbReference type="KEGG" id="svf:NCTC3166_01822"/>
<reference evidence="1 2" key="1">
    <citation type="submission" date="2018-12" db="EMBL/GenBank/DDBJ databases">
        <authorList>
            <consortium name="Pathogen Informatics"/>
        </authorList>
    </citation>
    <scope>NUCLEOTIDE SEQUENCE [LARGE SCALE GENOMIC DNA]</scope>
    <source>
        <strain evidence="1 2">NCTC3166</strain>
    </source>
</reference>
<proteinExistence type="predicted"/>
<keyword evidence="2" id="KW-1185">Reference proteome</keyword>
<name>A0A3S5DZA3_9STRE</name>
<gene>
    <name evidence="1" type="ORF">NCTC3166_01822</name>
</gene>
<dbReference type="AlphaFoldDB" id="A0A3S5DZA3"/>